<evidence type="ECO:0000313" key="3">
    <source>
        <dbReference type="Proteomes" id="UP001527882"/>
    </source>
</evidence>
<dbReference type="Pfam" id="PF09527">
    <property type="entry name" value="ATPase_gene1"/>
    <property type="match status" value="1"/>
</dbReference>
<gene>
    <name evidence="2" type="ORF">O9H85_20840</name>
</gene>
<keyword evidence="1" id="KW-1133">Transmembrane helix</keyword>
<sequence>MKKNFSDDNPWRAVALVSAIGADLVVCMLAGFWLGNLVSKWQGGQPIWLVLGIMLGFFVGVYSVFLILRKYTGGSNG</sequence>
<evidence type="ECO:0000256" key="1">
    <source>
        <dbReference type="SAM" id="Phobius"/>
    </source>
</evidence>
<feature type="transmembrane region" description="Helical" evidence="1">
    <location>
        <begin position="12"/>
        <end position="35"/>
    </location>
</feature>
<proteinExistence type="predicted"/>
<accession>A0ABT4QD63</accession>
<organism evidence="2 3">
    <name type="scientific">Paenibacillus gyeongsangnamensis</name>
    <dbReference type="NCBI Taxonomy" id="3388067"/>
    <lineage>
        <taxon>Bacteria</taxon>
        <taxon>Bacillati</taxon>
        <taxon>Bacillota</taxon>
        <taxon>Bacilli</taxon>
        <taxon>Bacillales</taxon>
        <taxon>Paenibacillaceae</taxon>
        <taxon>Paenibacillus</taxon>
    </lineage>
</organism>
<keyword evidence="1" id="KW-0812">Transmembrane</keyword>
<name>A0ABT4QD63_9BACL</name>
<keyword evidence="3" id="KW-1185">Reference proteome</keyword>
<comment type="caution">
    <text evidence="2">The sequence shown here is derived from an EMBL/GenBank/DDBJ whole genome shotgun (WGS) entry which is preliminary data.</text>
</comment>
<dbReference type="RefSeq" id="WP_269883349.1">
    <property type="nucleotide sequence ID" value="NZ_JAQAGZ010000014.1"/>
</dbReference>
<protein>
    <submittedName>
        <fullName evidence="2">AtpZ/AtpI family protein</fullName>
    </submittedName>
</protein>
<evidence type="ECO:0000313" key="2">
    <source>
        <dbReference type="EMBL" id="MCZ8514819.1"/>
    </source>
</evidence>
<feature type="transmembrane region" description="Helical" evidence="1">
    <location>
        <begin position="47"/>
        <end position="68"/>
    </location>
</feature>
<reference evidence="2 3" key="1">
    <citation type="submission" date="2022-12" db="EMBL/GenBank/DDBJ databases">
        <title>Draft genome sequence of Paenibacillus sp. dW9.</title>
        <authorList>
            <person name="Choi E.-W."/>
            <person name="Kim D.-U."/>
        </authorList>
    </citation>
    <scope>NUCLEOTIDE SEQUENCE [LARGE SCALE GENOMIC DNA]</scope>
    <source>
        <strain evidence="3">dW9</strain>
    </source>
</reference>
<dbReference type="InterPro" id="IPR032820">
    <property type="entry name" value="ATPase_put"/>
</dbReference>
<dbReference type="EMBL" id="JAQAGZ010000014">
    <property type="protein sequence ID" value="MCZ8514819.1"/>
    <property type="molecule type" value="Genomic_DNA"/>
</dbReference>
<dbReference type="Proteomes" id="UP001527882">
    <property type="component" value="Unassembled WGS sequence"/>
</dbReference>
<keyword evidence="1" id="KW-0472">Membrane</keyword>